<feature type="transmembrane region" description="Helical" evidence="2">
    <location>
        <begin position="80"/>
        <end position="101"/>
    </location>
</feature>
<reference evidence="4" key="1">
    <citation type="journal article" date="2019" name="Int. J. Syst. Evol. Microbiol.">
        <title>The Global Catalogue of Microorganisms (GCM) 10K type strain sequencing project: providing services to taxonomists for standard genome sequencing and annotation.</title>
        <authorList>
            <consortium name="The Broad Institute Genomics Platform"/>
            <consortium name="The Broad Institute Genome Sequencing Center for Infectious Disease"/>
            <person name="Wu L."/>
            <person name="Ma J."/>
        </authorList>
    </citation>
    <scope>NUCLEOTIDE SEQUENCE [LARGE SCALE GENOMIC DNA]</scope>
    <source>
        <strain evidence="4">CGMCC 4.7178</strain>
    </source>
</reference>
<dbReference type="Proteomes" id="UP000631535">
    <property type="component" value="Unassembled WGS sequence"/>
</dbReference>
<feature type="region of interest" description="Disordered" evidence="1">
    <location>
        <begin position="1"/>
        <end position="26"/>
    </location>
</feature>
<dbReference type="EMBL" id="BMMP01000002">
    <property type="protein sequence ID" value="GGO43091.1"/>
    <property type="molecule type" value="Genomic_DNA"/>
</dbReference>
<organism evidence="3 4">
    <name type="scientific">Streptomyces daqingensis</name>
    <dbReference type="NCBI Taxonomy" id="1472640"/>
    <lineage>
        <taxon>Bacteria</taxon>
        <taxon>Bacillati</taxon>
        <taxon>Actinomycetota</taxon>
        <taxon>Actinomycetes</taxon>
        <taxon>Kitasatosporales</taxon>
        <taxon>Streptomycetaceae</taxon>
        <taxon>Streptomyces</taxon>
    </lineage>
</organism>
<feature type="transmembrane region" description="Helical" evidence="2">
    <location>
        <begin position="122"/>
        <end position="143"/>
    </location>
</feature>
<evidence type="ECO:0000256" key="1">
    <source>
        <dbReference type="SAM" id="MobiDB-lite"/>
    </source>
</evidence>
<gene>
    <name evidence="3" type="ORF">GCM10012287_05410</name>
</gene>
<evidence type="ECO:0000256" key="2">
    <source>
        <dbReference type="SAM" id="Phobius"/>
    </source>
</evidence>
<keyword evidence="2" id="KW-1133">Transmembrane helix</keyword>
<feature type="compositionally biased region" description="Basic and acidic residues" evidence="1">
    <location>
        <begin position="1"/>
        <end position="12"/>
    </location>
</feature>
<keyword evidence="2" id="KW-0812">Transmembrane</keyword>
<feature type="transmembrane region" description="Helical" evidence="2">
    <location>
        <begin position="36"/>
        <end position="60"/>
    </location>
</feature>
<feature type="transmembrane region" description="Helical" evidence="2">
    <location>
        <begin position="163"/>
        <end position="186"/>
    </location>
</feature>
<sequence length="192" mass="20857">MTRTAKRSDHRPVPGPSVHAPREPAFPWDGRPPQRWAVLAAHLVPLTTLPSGLWRVGLALGFPMGLTVDGAPVRTDGGDAVYFVFLSVLCEGLALLTLGLVQPWGERVPRWIPLLGGRRVRPAAALVPAAAGAVALQAIWAYAFRDFPTLAGFGFSDGLWQAVLIVCYLPLLAWAPLLAAVTWAYYRRRCRG</sequence>
<accession>A0ABQ2LU22</accession>
<keyword evidence="2" id="KW-0472">Membrane</keyword>
<name>A0ABQ2LU22_9ACTN</name>
<proteinExistence type="predicted"/>
<keyword evidence="4" id="KW-1185">Reference proteome</keyword>
<comment type="caution">
    <text evidence="3">The sequence shown here is derived from an EMBL/GenBank/DDBJ whole genome shotgun (WGS) entry which is preliminary data.</text>
</comment>
<dbReference type="RefSeq" id="WP_229711542.1">
    <property type="nucleotide sequence ID" value="NZ_BMMP01000002.1"/>
</dbReference>
<evidence type="ECO:0000313" key="4">
    <source>
        <dbReference type="Proteomes" id="UP000631535"/>
    </source>
</evidence>
<evidence type="ECO:0000313" key="3">
    <source>
        <dbReference type="EMBL" id="GGO43091.1"/>
    </source>
</evidence>
<protein>
    <submittedName>
        <fullName evidence="3">Uncharacterized protein</fullName>
    </submittedName>
</protein>